<accession>A0ABT1V8I8</accession>
<organism evidence="1 2">
    <name type="scientific">Streptomyces rugosispiralis</name>
    <dbReference type="NCBI Taxonomy" id="2967341"/>
    <lineage>
        <taxon>Bacteria</taxon>
        <taxon>Bacillati</taxon>
        <taxon>Actinomycetota</taxon>
        <taxon>Actinomycetes</taxon>
        <taxon>Kitasatosporales</taxon>
        <taxon>Streptomycetaceae</taxon>
        <taxon>Streptomyces</taxon>
    </lineage>
</organism>
<keyword evidence="2" id="KW-1185">Reference proteome</keyword>
<reference evidence="1 2" key="1">
    <citation type="submission" date="2022-07" db="EMBL/GenBank/DDBJ databases">
        <authorList>
            <person name="Phongsopitanun W."/>
            <person name="Tanasupawat S."/>
        </authorList>
    </citation>
    <scope>NUCLEOTIDE SEQUENCE [LARGE SCALE GENOMIC DNA]</scope>
    <source>
        <strain evidence="1 2">RCU-064</strain>
    </source>
</reference>
<evidence type="ECO:0000313" key="1">
    <source>
        <dbReference type="EMBL" id="MCQ8193719.1"/>
    </source>
</evidence>
<name>A0ABT1V8I8_9ACTN</name>
<evidence type="ECO:0008006" key="3">
    <source>
        <dbReference type="Google" id="ProtNLM"/>
    </source>
</evidence>
<gene>
    <name evidence="1" type="ORF">NP777_36780</name>
</gene>
<sequence length="46" mass="4812">MARPMNPLPATDGENSLLVDFASALRALRSRAGAPTLAEMAQRSGV</sequence>
<dbReference type="RefSeq" id="WP_256654527.1">
    <property type="nucleotide sequence ID" value="NZ_JANIAA010000038.1"/>
</dbReference>
<dbReference type="EMBL" id="JANIAA010000038">
    <property type="protein sequence ID" value="MCQ8193719.1"/>
    <property type="molecule type" value="Genomic_DNA"/>
</dbReference>
<comment type="caution">
    <text evidence="1">The sequence shown here is derived from an EMBL/GenBank/DDBJ whole genome shotgun (WGS) entry which is preliminary data.</text>
</comment>
<protein>
    <recommendedName>
        <fullName evidence="3">XRE family transcriptional regulator</fullName>
    </recommendedName>
</protein>
<proteinExistence type="predicted"/>
<evidence type="ECO:0000313" key="2">
    <source>
        <dbReference type="Proteomes" id="UP001204746"/>
    </source>
</evidence>
<dbReference type="Proteomes" id="UP001204746">
    <property type="component" value="Unassembled WGS sequence"/>
</dbReference>